<evidence type="ECO:0000256" key="12">
    <source>
        <dbReference type="RuleBase" id="RU003784"/>
    </source>
</evidence>
<dbReference type="Gene3D" id="1.10.20.140">
    <property type="match status" value="1"/>
</dbReference>
<keyword evidence="4 10" id="KW-0808">Transferase</keyword>
<comment type="catalytic activity">
    <reaction evidence="9 10 11">
        <text>adenosine(37) in tRNA + dimethylallyl diphosphate = N(6)-dimethylallyladenosine(37) in tRNA + diphosphate</text>
        <dbReference type="Rhea" id="RHEA:26482"/>
        <dbReference type="Rhea" id="RHEA-COMP:10162"/>
        <dbReference type="Rhea" id="RHEA-COMP:10375"/>
        <dbReference type="ChEBI" id="CHEBI:33019"/>
        <dbReference type="ChEBI" id="CHEBI:57623"/>
        <dbReference type="ChEBI" id="CHEBI:74411"/>
        <dbReference type="ChEBI" id="CHEBI:74415"/>
        <dbReference type="EC" id="2.5.1.75"/>
    </reaction>
</comment>
<dbReference type="GO" id="GO:0005524">
    <property type="term" value="F:ATP binding"/>
    <property type="evidence" value="ECO:0007669"/>
    <property type="project" value="UniProtKB-UniRule"/>
</dbReference>
<sequence>MTAPARPVINIVGATATGKSDLAVRLAEHYGGEIINADAMQFYRGMDIGTAKITPAETRGVPHHLLDVLDVTQDASVSEFQQQARELIANMRSRGVQPILVGGSGLYVRAATDVMNFPGTDPSLRSRLERIAELDGTRHLHALLTELDPEAGAKIKIEDSRRIVRALEVIALTGETFTSHLPEYTYAMPTVQIGLRMNRADLRERISTRVHRMLDDGWVDEVRALITAGIEESTTAAAAIGYRQLIAYVRGTMTLDEATQQTIIRTGQFAKRQETWFKRDPRIHWLDADSPELFEQAVGIIEKQERA</sequence>
<reference evidence="14 15" key="1">
    <citation type="submission" date="2016-01" db="EMBL/GenBank/DDBJ databases">
        <title>Use of Whole Genome Sequencing to ascertain that Brevibacterium massiliense (Roux, Raoult 2009) is a later heterotypic synonym of Brevibacterium ravenspurgense (Mages 2008).</title>
        <authorList>
            <person name="Bernier A.-M."/>
            <person name="Burdz T."/>
            <person name="Huynh C."/>
            <person name="Pachecho A.L."/>
            <person name="Wiebe D."/>
            <person name="Bonner C."/>
            <person name="Bernard K."/>
        </authorList>
    </citation>
    <scope>NUCLEOTIDE SEQUENCE [LARGE SCALE GENOMIC DNA]</scope>
    <source>
        <strain evidence="14 15">CCUG56047</strain>
    </source>
</reference>
<keyword evidence="7 10" id="KW-0067">ATP-binding</keyword>
<name>A0A150HCF4_9MICO</name>
<comment type="similarity">
    <text evidence="3 10 13">Belongs to the IPP transferase family.</text>
</comment>
<keyword evidence="6 10" id="KW-0547">Nucleotide-binding</keyword>
<evidence type="ECO:0000256" key="4">
    <source>
        <dbReference type="ARBA" id="ARBA00022679"/>
    </source>
</evidence>
<feature type="binding site" evidence="10">
    <location>
        <begin position="13"/>
        <end position="20"/>
    </location>
    <ligand>
        <name>ATP</name>
        <dbReference type="ChEBI" id="CHEBI:30616"/>
    </ligand>
</feature>
<dbReference type="PANTHER" id="PTHR11088">
    <property type="entry name" value="TRNA DIMETHYLALLYLTRANSFERASE"/>
    <property type="match status" value="1"/>
</dbReference>
<evidence type="ECO:0000256" key="10">
    <source>
        <dbReference type="HAMAP-Rule" id="MF_00185"/>
    </source>
</evidence>
<feature type="binding site" evidence="10">
    <location>
        <begin position="15"/>
        <end position="20"/>
    </location>
    <ligand>
        <name>substrate</name>
    </ligand>
</feature>
<evidence type="ECO:0000313" key="15">
    <source>
        <dbReference type="Proteomes" id="UP000243589"/>
    </source>
</evidence>
<dbReference type="InterPro" id="IPR018022">
    <property type="entry name" value="IPT"/>
</dbReference>
<dbReference type="AlphaFoldDB" id="A0A150HCF4"/>
<evidence type="ECO:0000256" key="11">
    <source>
        <dbReference type="RuleBase" id="RU003783"/>
    </source>
</evidence>
<keyword evidence="5 10" id="KW-0819">tRNA processing</keyword>
<dbReference type="PATRIC" id="fig|479117.4.peg.243"/>
<evidence type="ECO:0000256" key="5">
    <source>
        <dbReference type="ARBA" id="ARBA00022694"/>
    </source>
</evidence>
<evidence type="ECO:0000256" key="7">
    <source>
        <dbReference type="ARBA" id="ARBA00022840"/>
    </source>
</evidence>
<dbReference type="EC" id="2.5.1.75" evidence="10"/>
<evidence type="ECO:0000313" key="14">
    <source>
        <dbReference type="EMBL" id="KXZ59773.1"/>
    </source>
</evidence>
<dbReference type="EMBL" id="LQQC01000002">
    <property type="protein sequence ID" value="KXZ59773.1"/>
    <property type="molecule type" value="Genomic_DNA"/>
</dbReference>
<dbReference type="FunFam" id="1.10.20.140:FF:000001">
    <property type="entry name" value="tRNA dimethylallyltransferase"/>
    <property type="match status" value="1"/>
</dbReference>
<dbReference type="Gene3D" id="3.40.50.300">
    <property type="entry name" value="P-loop containing nucleotide triphosphate hydrolases"/>
    <property type="match status" value="1"/>
</dbReference>
<dbReference type="GO" id="GO:0006400">
    <property type="term" value="P:tRNA modification"/>
    <property type="evidence" value="ECO:0007669"/>
    <property type="project" value="TreeGrafter"/>
</dbReference>
<proteinExistence type="inferred from homology"/>
<evidence type="ECO:0000256" key="6">
    <source>
        <dbReference type="ARBA" id="ARBA00022741"/>
    </source>
</evidence>
<keyword evidence="8 10" id="KW-0460">Magnesium</keyword>
<dbReference type="HAMAP" id="MF_00185">
    <property type="entry name" value="IPP_trans"/>
    <property type="match status" value="1"/>
</dbReference>
<protein>
    <recommendedName>
        <fullName evidence="10">tRNA dimethylallyltransferase</fullName>
        <ecNumber evidence="10">2.5.1.75</ecNumber>
    </recommendedName>
    <alternativeName>
        <fullName evidence="10">Dimethylallyl diphosphate:tRNA dimethylallyltransferase</fullName>
        <shortName evidence="10">DMAPP:tRNA dimethylallyltransferase</shortName>
        <shortName evidence="10">DMATase</shortName>
    </alternativeName>
    <alternativeName>
        <fullName evidence="10">Isopentenyl-diphosphate:tRNA isopentenyltransferase</fullName>
        <shortName evidence="10">IPP transferase</shortName>
        <shortName evidence="10">IPPT</shortName>
        <shortName evidence="10">IPTase</shortName>
    </alternativeName>
</protein>
<evidence type="ECO:0000256" key="13">
    <source>
        <dbReference type="RuleBase" id="RU003785"/>
    </source>
</evidence>
<dbReference type="GO" id="GO:0052381">
    <property type="term" value="F:tRNA dimethylallyltransferase activity"/>
    <property type="evidence" value="ECO:0007669"/>
    <property type="project" value="UniProtKB-UniRule"/>
</dbReference>
<comment type="caution">
    <text evidence="14">The sequence shown here is derived from an EMBL/GenBank/DDBJ whole genome shotgun (WGS) entry which is preliminary data.</text>
</comment>
<dbReference type="Proteomes" id="UP000243589">
    <property type="component" value="Unassembled WGS sequence"/>
</dbReference>
<evidence type="ECO:0000256" key="2">
    <source>
        <dbReference type="ARBA" id="ARBA00003213"/>
    </source>
</evidence>
<evidence type="ECO:0000256" key="8">
    <source>
        <dbReference type="ARBA" id="ARBA00022842"/>
    </source>
</evidence>
<dbReference type="SUPFAM" id="SSF52540">
    <property type="entry name" value="P-loop containing nucleoside triphosphate hydrolases"/>
    <property type="match status" value="1"/>
</dbReference>
<gene>
    <name evidence="10 14" type="primary">miaA</name>
    <name evidence="14" type="ORF">Bravens_00245</name>
</gene>
<accession>A0A150HCF4</accession>
<dbReference type="Pfam" id="PF01715">
    <property type="entry name" value="IPPT"/>
    <property type="match status" value="1"/>
</dbReference>
<dbReference type="InterPro" id="IPR039657">
    <property type="entry name" value="Dimethylallyltransferase"/>
</dbReference>
<comment type="function">
    <text evidence="2 10 12">Catalyzes the transfer of a dimethylallyl group onto the adenine at position 37 in tRNAs that read codons beginning with uridine, leading to the formation of N6-(dimethylallyl)adenosine (i(6)A).</text>
</comment>
<feature type="site" description="Interaction with substrate tRNA" evidence="10">
    <location>
        <position position="125"/>
    </location>
</feature>
<feature type="site" description="Interaction with substrate tRNA" evidence="10">
    <location>
        <position position="104"/>
    </location>
</feature>
<organism evidence="14 15">
    <name type="scientific">Brevibacterium ravenspurgense</name>
    <dbReference type="NCBI Taxonomy" id="479117"/>
    <lineage>
        <taxon>Bacteria</taxon>
        <taxon>Bacillati</taxon>
        <taxon>Actinomycetota</taxon>
        <taxon>Actinomycetes</taxon>
        <taxon>Micrococcales</taxon>
        <taxon>Brevibacteriaceae</taxon>
        <taxon>Brevibacterium</taxon>
    </lineage>
</organism>
<evidence type="ECO:0000256" key="1">
    <source>
        <dbReference type="ARBA" id="ARBA00001946"/>
    </source>
</evidence>
<comment type="cofactor">
    <cofactor evidence="1 10">
        <name>Mg(2+)</name>
        <dbReference type="ChEBI" id="CHEBI:18420"/>
    </cofactor>
</comment>
<dbReference type="PANTHER" id="PTHR11088:SF60">
    <property type="entry name" value="TRNA DIMETHYLALLYLTRANSFERASE"/>
    <property type="match status" value="1"/>
</dbReference>
<keyword evidence="15" id="KW-1185">Reference proteome</keyword>
<dbReference type="NCBIfam" id="TIGR00174">
    <property type="entry name" value="miaA"/>
    <property type="match status" value="1"/>
</dbReference>
<dbReference type="RefSeq" id="WP_062019575.1">
    <property type="nucleotide sequence ID" value="NZ_LQQC01000002.1"/>
</dbReference>
<comment type="subunit">
    <text evidence="10">Monomer.</text>
</comment>
<evidence type="ECO:0000256" key="3">
    <source>
        <dbReference type="ARBA" id="ARBA00005842"/>
    </source>
</evidence>
<comment type="caution">
    <text evidence="10">Lacks conserved residue(s) required for the propagation of feature annotation.</text>
</comment>
<evidence type="ECO:0000256" key="9">
    <source>
        <dbReference type="ARBA" id="ARBA00049563"/>
    </source>
</evidence>
<dbReference type="InterPro" id="IPR027417">
    <property type="entry name" value="P-loop_NTPase"/>
</dbReference>